<name>A0A168LB45_ABSGL</name>
<proteinExistence type="predicted"/>
<dbReference type="STRING" id="4829.A0A168LB45"/>
<dbReference type="GO" id="GO:0005634">
    <property type="term" value="C:nucleus"/>
    <property type="evidence" value="ECO:0007669"/>
    <property type="project" value="UniProtKB-ARBA"/>
</dbReference>
<dbReference type="OMA" id="QNDWDEN"/>
<evidence type="ECO:0000259" key="1">
    <source>
        <dbReference type="PROSITE" id="PS50994"/>
    </source>
</evidence>
<dbReference type="InterPro" id="IPR001584">
    <property type="entry name" value="Integrase_cat-core"/>
</dbReference>
<accession>A0A168LB45</accession>
<dbReference type="SUPFAM" id="SSF53098">
    <property type="entry name" value="Ribonuclease H-like"/>
    <property type="match status" value="1"/>
</dbReference>
<dbReference type="EMBL" id="LT551058">
    <property type="protein sequence ID" value="SAL96436.1"/>
    <property type="molecule type" value="Genomic_DNA"/>
</dbReference>
<dbReference type="Proteomes" id="UP000078561">
    <property type="component" value="Unassembled WGS sequence"/>
</dbReference>
<dbReference type="InterPro" id="IPR036397">
    <property type="entry name" value="RNaseH_sf"/>
</dbReference>
<keyword evidence="3" id="KW-1185">Reference proteome</keyword>
<protein>
    <recommendedName>
        <fullName evidence="1">Integrase catalytic domain-containing protein</fullName>
    </recommendedName>
</protein>
<dbReference type="PANTHER" id="PTHR37984:SF5">
    <property type="entry name" value="PROTEIN NYNRIN-LIKE"/>
    <property type="match status" value="1"/>
</dbReference>
<sequence length="186" mass="21119">MISRYVELYPLATPSQGFLATIIYQHFVPRHGLFDEFLSDNGPPFTAEFITTLATLLQTNLRFSPPYHQQANGMAERFMGTLRRLIITFIEQDTMGIHWDRRLTFLAFAHNTSHLDILNSTPYFICHGQHARIPLFSAPHATPTDGWSAPLDYIKDITATLELAYAIVIDSFRAYNESLLSTGLPN</sequence>
<organism evidence="2">
    <name type="scientific">Absidia glauca</name>
    <name type="common">Pin mould</name>
    <dbReference type="NCBI Taxonomy" id="4829"/>
    <lineage>
        <taxon>Eukaryota</taxon>
        <taxon>Fungi</taxon>
        <taxon>Fungi incertae sedis</taxon>
        <taxon>Mucoromycota</taxon>
        <taxon>Mucoromycotina</taxon>
        <taxon>Mucoromycetes</taxon>
        <taxon>Mucorales</taxon>
        <taxon>Cunninghamellaceae</taxon>
        <taxon>Absidia</taxon>
    </lineage>
</organism>
<feature type="domain" description="Integrase catalytic" evidence="1">
    <location>
        <begin position="1"/>
        <end position="130"/>
    </location>
</feature>
<dbReference type="InterPro" id="IPR012337">
    <property type="entry name" value="RNaseH-like_sf"/>
</dbReference>
<dbReference type="GO" id="GO:0015074">
    <property type="term" value="P:DNA integration"/>
    <property type="evidence" value="ECO:0007669"/>
    <property type="project" value="InterPro"/>
</dbReference>
<evidence type="ECO:0000313" key="2">
    <source>
        <dbReference type="EMBL" id="SAL96436.1"/>
    </source>
</evidence>
<dbReference type="AlphaFoldDB" id="A0A168LB45"/>
<dbReference type="PANTHER" id="PTHR37984">
    <property type="entry name" value="PROTEIN CBG26694"/>
    <property type="match status" value="1"/>
</dbReference>
<dbReference type="Gene3D" id="3.30.420.10">
    <property type="entry name" value="Ribonuclease H-like superfamily/Ribonuclease H"/>
    <property type="match status" value="1"/>
</dbReference>
<gene>
    <name evidence="2" type="primary">ABSGL_01843.1 scaffold 2415</name>
</gene>
<dbReference type="GO" id="GO:0003676">
    <property type="term" value="F:nucleic acid binding"/>
    <property type="evidence" value="ECO:0007669"/>
    <property type="project" value="InterPro"/>
</dbReference>
<evidence type="ECO:0000313" key="3">
    <source>
        <dbReference type="Proteomes" id="UP000078561"/>
    </source>
</evidence>
<dbReference type="OrthoDB" id="5582742at2759"/>
<reference evidence="2" key="1">
    <citation type="submission" date="2016-04" db="EMBL/GenBank/DDBJ databases">
        <authorList>
            <person name="Evans L.H."/>
            <person name="Alamgir A."/>
            <person name="Owens N."/>
            <person name="Weber N.D."/>
            <person name="Virtaneva K."/>
            <person name="Barbian K."/>
            <person name="Babar A."/>
            <person name="Rosenke K."/>
        </authorList>
    </citation>
    <scope>NUCLEOTIDE SEQUENCE [LARGE SCALE GENOMIC DNA]</scope>
    <source>
        <strain evidence="2">CBS 101.48</strain>
    </source>
</reference>
<dbReference type="InParanoid" id="A0A168LB45"/>
<dbReference type="PROSITE" id="PS50994">
    <property type="entry name" value="INTEGRASE"/>
    <property type="match status" value="1"/>
</dbReference>
<dbReference type="InterPro" id="IPR050951">
    <property type="entry name" value="Retrovirus_Pol_polyprotein"/>
</dbReference>